<feature type="compositionally biased region" description="Basic and acidic residues" evidence="1">
    <location>
        <begin position="145"/>
        <end position="159"/>
    </location>
</feature>
<feature type="region of interest" description="Disordered" evidence="1">
    <location>
        <begin position="145"/>
        <end position="168"/>
    </location>
</feature>
<evidence type="ECO:0000313" key="2">
    <source>
        <dbReference type="EMBL" id="ACY12993.1"/>
    </source>
</evidence>
<feature type="compositionally biased region" description="Low complexity" evidence="1">
    <location>
        <begin position="267"/>
        <end position="281"/>
    </location>
</feature>
<proteinExistence type="predicted"/>
<dbReference type="AlphaFoldDB" id="D0LIW4"/>
<feature type="compositionally biased region" description="Pro residues" evidence="1">
    <location>
        <begin position="227"/>
        <end position="241"/>
    </location>
</feature>
<dbReference type="RefSeq" id="WP_012825620.1">
    <property type="nucleotide sequence ID" value="NC_013440.1"/>
</dbReference>
<sequence>MSARLDTSFVARKTKYNADERGAELSEMLDTVEHLLERTKVLYEQYFLGIQRIPPAQLHRDIERKIRELTQAQVRNTALRFRLTTVTQKFGSYNTYWHRTMRAIEQGRYTRDIVKARRRALRRGEDVPDELLVSMPKAIRDRIKRDRDSLARRHEREQQGAESFDYDVDYDAEDFDLDAAMVRESKPEQPRVHQIDDDGGFDDQFDELFAALTQEAEAAVARIEQPKPSPPPAAKPAPAPAPRTAAAERPRPAPRRPDSVPPPGPAPQAARPAPQTARPRPASAPPPPGMTEDETRHLYERYRQARQNVGAKDVSYEKLKRTLNEQAPKIMEQYKARGVKYDVVVKNDKVVLKAIPDSGK</sequence>
<evidence type="ECO:0000313" key="3">
    <source>
        <dbReference type="Proteomes" id="UP000001880"/>
    </source>
</evidence>
<dbReference type="eggNOG" id="COG3266">
    <property type="taxonomic scope" value="Bacteria"/>
</dbReference>
<organism evidence="2 3">
    <name type="scientific">Haliangium ochraceum (strain DSM 14365 / JCM 11303 / SMP-2)</name>
    <dbReference type="NCBI Taxonomy" id="502025"/>
    <lineage>
        <taxon>Bacteria</taxon>
        <taxon>Pseudomonadati</taxon>
        <taxon>Myxococcota</taxon>
        <taxon>Polyangia</taxon>
        <taxon>Haliangiales</taxon>
        <taxon>Kofleriaceae</taxon>
        <taxon>Haliangium</taxon>
    </lineage>
</organism>
<evidence type="ECO:0000256" key="1">
    <source>
        <dbReference type="SAM" id="MobiDB-lite"/>
    </source>
</evidence>
<reference evidence="2 3" key="1">
    <citation type="journal article" date="2010" name="Stand. Genomic Sci.">
        <title>Complete genome sequence of Haliangium ochraceum type strain (SMP-2).</title>
        <authorList>
            <consortium name="US DOE Joint Genome Institute (JGI-PGF)"/>
            <person name="Ivanova N."/>
            <person name="Daum C."/>
            <person name="Lang E."/>
            <person name="Abt B."/>
            <person name="Kopitz M."/>
            <person name="Saunders E."/>
            <person name="Lapidus A."/>
            <person name="Lucas S."/>
            <person name="Glavina Del Rio T."/>
            <person name="Nolan M."/>
            <person name="Tice H."/>
            <person name="Copeland A."/>
            <person name="Cheng J.F."/>
            <person name="Chen F."/>
            <person name="Bruce D."/>
            <person name="Goodwin L."/>
            <person name="Pitluck S."/>
            <person name="Mavromatis K."/>
            <person name="Pati A."/>
            <person name="Mikhailova N."/>
            <person name="Chen A."/>
            <person name="Palaniappan K."/>
            <person name="Land M."/>
            <person name="Hauser L."/>
            <person name="Chang Y.J."/>
            <person name="Jeffries C.D."/>
            <person name="Detter J.C."/>
            <person name="Brettin T."/>
            <person name="Rohde M."/>
            <person name="Goker M."/>
            <person name="Bristow J."/>
            <person name="Markowitz V."/>
            <person name="Eisen J.A."/>
            <person name="Hugenholtz P."/>
            <person name="Kyrpides N.C."/>
            <person name="Klenk H.P."/>
        </authorList>
    </citation>
    <scope>NUCLEOTIDE SEQUENCE [LARGE SCALE GENOMIC DNA]</scope>
    <source>
        <strain evidence="3">DSM 14365 / CIP 107738 / JCM 11303 / AJ 13395 / SMP-2</strain>
    </source>
</reference>
<gene>
    <name evidence="2" type="ordered locus">Hoch_0352</name>
</gene>
<dbReference type="NCBIfam" id="NF041621">
    <property type="entry name" value="MXAN_5187_C_dom"/>
    <property type="match status" value="1"/>
</dbReference>
<dbReference type="EMBL" id="CP001804">
    <property type="protein sequence ID" value="ACY12993.1"/>
    <property type="molecule type" value="Genomic_DNA"/>
</dbReference>
<accession>D0LIW4</accession>
<dbReference type="Proteomes" id="UP000001880">
    <property type="component" value="Chromosome"/>
</dbReference>
<name>D0LIW4_HALO1</name>
<dbReference type="OrthoDB" id="5498296at2"/>
<feature type="region of interest" description="Disordered" evidence="1">
    <location>
        <begin position="223"/>
        <end position="296"/>
    </location>
</feature>
<keyword evidence="3" id="KW-1185">Reference proteome</keyword>
<feature type="compositionally biased region" description="Basic and acidic residues" evidence="1">
    <location>
        <begin position="246"/>
        <end position="258"/>
    </location>
</feature>
<dbReference type="KEGG" id="hoh:Hoch_0352"/>
<dbReference type="HOGENOM" id="CLU_735342_0_0_7"/>
<protein>
    <submittedName>
        <fullName evidence="2">Uncharacterized protein</fullName>
    </submittedName>
</protein>
<dbReference type="STRING" id="502025.Hoch_0352"/>